<dbReference type="GO" id="GO:0005886">
    <property type="term" value="C:plasma membrane"/>
    <property type="evidence" value="ECO:0007669"/>
    <property type="project" value="TreeGrafter"/>
</dbReference>
<keyword evidence="3" id="KW-0041">Annexin</keyword>
<sequence length="432" mass="50402">LNFKSSTVIYHFRPPFIRSPLHHVNINGILYEPKVFSYVTSADEDVYRIGNTTKGKWILSFMLIKNQQTEMIMEILSSRPNAERQNIVHRYNRIFKKSLLDERENFKSGLMKQLFEDLLTDTSILLADELYTAINASNLQKTTSILIDFWGGEFDQVETAYKIYSTESIWKSIEKKFGESVKSILHCIVETRKHETKQEYPIKGRGGKPIVTNTVVVEVFYDLMNVLDSNNDVGQQLGERLCKLDSFQFQKLNMIYRKKPVRQFGEVLESRTSGQLHDILLAMYNYSINKPMYFATLIHDELHKELIDSLTVQRFLIFRSEIDLHTIDKLYKVIYGIDLSEDVKQKYHGEYGNTLLKLLKKREIPDIFQHSISILPPLVPLIKAVKLDLFYAVCDLHLVQHCYLHSNNVLIEYFLTSMMKSVIKCDIHLQNP</sequence>
<dbReference type="EMBL" id="QMKO01001616">
    <property type="protein sequence ID" value="RTG88062.1"/>
    <property type="molecule type" value="Genomic_DNA"/>
</dbReference>
<dbReference type="GO" id="GO:0012506">
    <property type="term" value="C:vesicle membrane"/>
    <property type="evidence" value="ECO:0007669"/>
    <property type="project" value="TreeGrafter"/>
</dbReference>
<evidence type="ECO:0000313" key="5">
    <source>
        <dbReference type="Proteomes" id="UP000290809"/>
    </source>
</evidence>
<dbReference type="Gene3D" id="1.10.220.10">
    <property type="entry name" value="Annexin"/>
    <property type="match status" value="2"/>
</dbReference>
<dbReference type="PROSITE" id="PS51897">
    <property type="entry name" value="ANNEXIN_2"/>
    <property type="match status" value="1"/>
</dbReference>
<keyword evidence="2" id="KW-0677">Repeat</keyword>
<organism evidence="4 5">
    <name type="scientific">Schistosoma bovis</name>
    <name type="common">Blood fluke</name>
    <dbReference type="NCBI Taxonomy" id="6184"/>
    <lineage>
        <taxon>Eukaryota</taxon>
        <taxon>Metazoa</taxon>
        <taxon>Spiralia</taxon>
        <taxon>Lophotrochozoa</taxon>
        <taxon>Platyhelminthes</taxon>
        <taxon>Trematoda</taxon>
        <taxon>Digenea</taxon>
        <taxon>Strigeidida</taxon>
        <taxon>Schistosomatoidea</taxon>
        <taxon>Schistosomatidae</taxon>
        <taxon>Schistosoma</taxon>
    </lineage>
</organism>
<evidence type="ECO:0000256" key="2">
    <source>
        <dbReference type="ARBA" id="ARBA00022737"/>
    </source>
</evidence>
<protein>
    <submittedName>
        <fullName evidence="4">Uncharacterized protein</fullName>
    </submittedName>
</protein>
<dbReference type="SUPFAM" id="SSF47874">
    <property type="entry name" value="Annexin"/>
    <property type="match status" value="1"/>
</dbReference>
<reference evidence="4 5" key="1">
    <citation type="journal article" date="2019" name="PLoS Pathog.">
        <title>Genome sequence of the bovine parasite Schistosoma bovis Tanzania.</title>
        <authorList>
            <person name="Oey H."/>
            <person name="Zakrzewski M."/>
            <person name="Gobert G."/>
            <person name="Gravermann K."/>
            <person name="Stoye J."/>
            <person name="Jones M."/>
            <person name="Mcmanus D."/>
            <person name="Krause L."/>
        </authorList>
    </citation>
    <scope>NUCLEOTIDE SEQUENCE [LARGE SCALE GENOMIC DNA]</scope>
    <source>
        <strain evidence="4 5">TAN1997</strain>
    </source>
</reference>
<dbReference type="GO" id="GO:0005509">
    <property type="term" value="F:calcium ion binding"/>
    <property type="evidence" value="ECO:0007669"/>
    <property type="project" value="InterPro"/>
</dbReference>
<dbReference type="GO" id="GO:0005544">
    <property type="term" value="F:calcium-dependent phospholipid binding"/>
    <property type="evidence" value="ECO:0007669"/>
    <property type="project" value="InterPro"/>
</dbReference>
<dbReference type="PANTHER" id="PTHR10502">
    <property type="entry name" value="ANNEXIN"/>
    <property type="match status" value="1"/>
</dbReference>
<dbReference type="GO" id="GO:0005737">
    <property type="term" value="C:cytoplasm"/>
    <property type="evidence" value="ECO:0007669"/>
    <property type="project" value="TreeGrafter"/>
</dbReference>
<comment type="caution">
    <text evidence="4">The sequence shown here is derived from an EMBL/GenBank/DDBJ whole genome shotgun (WGS) entry which is preliminary data.</text>
</comment>
<dbReference type="AlphaFoldDB" id="A0A430QK43"/>
<gene>
    <name evidence="4" type="ORF">DC041_0011488</name>
</gene>
<proteinExistence type="inferred from homology"/>
<evidence type="ECO:0000256" key="1">
    <source>
        <dbReference type="ARBA" id="ARBA00007831"/>
    </source>
</evidence>
<evidence type="ECO:0000256" key="3">
    <source>
        <dbReference type="ARBA" id="ARBA00023216"/>
    </source>
</evidence>
<evidence type="ECO:0000313" key="4">
    <source>
        <dbReference type="EMBL" id="RTG88062.1"/>
    </source>
</evidence>
<feature type="non-terminal residue" evidence="4">
    <location>
        <position position="1"/>
    </location>
</feature>
<dbReference type="InterPro" id="IPR018502">
    <property type="entry name" value="Annexin_repeat"/>
</dbReference>
<dbReference type="STRING" id="6184.A0A430QK43"/>
<name>A0A430QK43_SCHBO</name>
<accession>A0A430QK43</accession>
<dbReference type="InterPro" id="IPR037104">
    <property type="entry name" value="Annexin_sf"/>
</dbReference>
<dbReference type="Pfam" id="PF00191">
    <property type="entry name" value="Annexin"/>
    <property type="match status" value="1"/>
</dbReference>
<comment type="similarity">
    <text evidence="1">Belongs to the annexin family.</text>
</comment>
<dbReference type="GO" id="GO:0005634">
    <property type="term" value="C:nucleus"/>
    <property type="evidence" value="ECO:0007669"/>
    <property type="project" value="TreeGrafter"/>
</dbReference>
<dbReference type="PANTHER" id="PTHR10502:SF175">
    <property type="entry name" value="ANNEXIN A13"/>
    <property type="match status" value="1"/>
</dbReference>
<dbReference type="GO" id="GO:0001786">
    <property type="term" value="F:phosphatidylserine binding"/>
    <property type="evidence" value="ECO:0007669"/>
    <property type="project" value="TreeGrafter"/>
</dbReference>
<keyword evidence="5" id="KW-1185">Reference proteome</keyword>
<dbReference type="Proteomes" id="UP000290809">
    <property type="component" value="Unassembled WGS sequence"/>
</dbReference>